<evidence type="ECO:0000256" key="1">
    <source>
        <dbReference type="SAM" id="SignalP"/>
    </source>
</evidence>
<evidence type="ECO:0000313" key="2">
    <source>
        <dbReference type="EMBL" id="JAE37210.1"/>
    </source>
</evidence>
<accession>A0A0A9HJ89</accession>
<feature type="chain" id="PRO_5002048242" evidence="1">
    <location>
        <begin position="21"/>
        <end position="51"/>
    </location>
</feature>
<keyword evidence="1" id="KW-0732">Signal</keyword>
<proteinExistence type="predicted"/>
<feature type="signal peptide" evidence="1">
    <location>
        <begin position="1"/>
        <end position="20"/>
    </location>
</feature>
<sequence length="51" mass="5860">MGQLLLLVCLPLQFICYICLFENHKSCITFSFLFFLLSSSPSTLRPCLDGW</sequence>
<organism evidence="2">
    <name type="scientific">Arundo donax</name>
    <name type="common">Giant reed</name>
    <name type="synonym">Donax arundinaceus</name>
    <dbReference type="NCBI Taxonomy" id="35708"/>
    <lineage>
        <taxon>Eukaryota</taxon>
        <taxon>Viridiplantae</taxon>
        <taxon>Streptophyta</taxon>
        <taxon>Embryophyta</taxon>
        <taxon>Tracheophyta</taxon>
        <taxon>Spermatophyta</taxon>
        <taxon>Magnoliopsida</taxon>
        <taxon>Liliopsida</taxon>
        <taxon>Poales</taxon>
        <taxon>Poaceae</taxon>
        <taxon>PACMAD clade</taxon>
        <taxon>Arundinoideae</taxon>
        <taxon>Arundineae</taxon>
        <taxon>Arundo</taxon>
    </lineage>
</organism>
<reference evidence="2" key="1">
    <citation type="submission" date="2014-09" db="EMBL/GenBank/DDBJ databases">
        <authorList>
            <person name="Magalhaes I.L.F."/>
            <person name="Oliveira U."/>
            <person name="Santos F.R."/>
            <person name="Vidigal T.H.D.A."/>
            <person name="Brescovit A.D."/>
            <person name="Santos A.J."/>
        </authorList>
    </citation>
    <scope>NUCLEOTIDE SEQUENCE</scope>
    <source>
        <tissue evidence="2">Shoot tissue taken approximately 20 cm above the soil surface</tissue>
    </source>
</reference>
<reference evidence="2" key="2">
    <citation type="journal article" date="2015" name="Data Brief">
        <title>Shoot transcriptome of the giant reed, Arundo donax.</title>
        <authorList>
            <person name="Barrero R.A."/>
            <person name="Guerrero F.D."/>
            <person name="Moolhuijzen P."/>
            <person name="Goolsby J.A."/>
            <person name="Tidwell J."/>
            <person name="Bellgard S.E."/>
            <person name="Bellgard M.I."/>
        </authorList>
    </citation>
    <scope>NUCLEOTIDE SEQUENCE</scope>
    <source>
        <tissue evidence="2">Shoot tissue taken approximately 20 cm above the soil surface</tissue>
    </source>
</reference>
<dbReference type="EMBL" id="GBRH01160686">
    <property type="protein sequence ID" value="JAE37210.1"/>
    <property type="molecule type" value="Transcribed_RNA"/>
</dbReference>
<dbReference type="AlphaFoldDB" id="A0A0A9HJ89"/>
<name>A0A0A9HJ89_ARUDO</name>
<protein>
    <submittedName>
        <fullName evidence="2">Uncharacterized protein</fullName>
    </submittedName>
</protein>